<organism evidence="2 3">
    <name type="scientific">Phytohabitans flavus</name>
    <dbReference type="NCBI Taxonomy" id="1076124"/>
    <lineage>
        <taxon>Bacteria</taxon>
        <taxon>Bacillati</taxon>
        <taxon>Actinomycetota</taxon>
        <taxon>Actinomycetes</taxon>
        <taxon>Micromonosporales</taxon>
        <taxon>Micromonosporaceae</taxon>
    </lineage>
</organism>
<keyword evidence="1" id="KW-1133">Transmembrane helix</keyword>
<feature type="transmembrane region" description="Helical" evidence="1">
    <location>
        <begin position="26"/>
        <end position="44"/>
    </location>
</feature>
<protein>
    <submittedName>
        <fullName evidence="2">Membrane protein</fullName>
    </submittedName>
</protein>
<feature type="transmembrane region" description="Helical" evidence="1">
    <location>
        <begin position="88"/>
        <end position="108"/>
    </location>
</feature>
<keyword evidence="1" id="KW-0472">Membrane</keyword>
<feature type="transmembrane region" description="Helical" evidence="1">
    <location>
        <begin position="120"/>
        <end position="138"/>
    </location>
</feature>
<dbReference type="InterPro" id="IPR005325">
    <property type="entry name" value="DUF308_memb"/>
</dbReference>
<dbReference type="InterPro" id="IPR052712">
    <property type="entry name" value="Acid_resist_chaperone_HdeD"/>
</dbReference>
<evidence type="ECO:0000313" key="2">
    <source>
        <dbReference type="EMBL" id="BCB77817.1"/>
    </source>
</evidence>
<dbReference type="Pfam" id="PF03729">
    <property type="entry name" value="DUF308"/>
    <property type="match status" value="1"/>
</dbReference>
<dbReference type="PANTHER" id="PTHR34989">
    <property type="entry name" value="PROTEIN HDED"/>
    <property type="match status" value="1"/>
</dbReference>
<dbReference type="KEGG" id="pfla:Pflav_042270"/>
<dbReference type="GO" id="GO:0005886">
    <property type="term" value="C:plasma membrane"/>
    <property type="evidence" value="ECO:0007669"/>
    <property type="project" value="TreeGrafter"/>
</dbReference>
<evidence type="ECO:0000256" key="1">
    <source>
        <dbReference type="SAM" id="Phobius"/>
    </source>
</evidence>
<reference evidence="2 3" key="1">
    <citation type="submission" date="2020-03" db="EMBL/GenBank/DDBJ databases">
        <title>Whole genome shotgun sequence of Phytohabitans flavus NBRC 107702.</title>
        <authorList>
            <person name="Komaki H."/>
            <person name="Tamura T."/>
        </authorList>
    </citation>
    <scope>NUCLEOTIDE SEQUENCE [LARGE SCALE GENOMIC DNA]</scope>
    <source>
        <strain evidence="2 3">NBRC 107702</strain>
    </source>
</reference>
<feature type="transmembrane region" description="Helical" evidence="1">
    <location>
        <begin position="144"/>
        <end position="167"/>
    </location>
</feature>
<dbReference type="PANTHER" id="PTHR34989:SF1">
    <property type="entry name" value="PROTEIN HDED"/>
    <property type="match status" value="1"/>
</dbReference>
<dbReference type="Proteomes" id="UP000502508">
    <property type="component" value="Chromosome"/>
</dbReference>
<dbReference type="RefSeq" id="WP_173037506.1">
    <property type="nucleotide sequence ID" value="NZ_AP022870.1"/>
</dbReference>
<feature type="transmembrane region" description="Helical" evidence="1">
    <location>
        <begin position="65"/>
        <end position="82"/>
    </location>
</feature>
<dbReference type="AlphaFoldDB" id="A0A6F8XVK0"/>
<keyword evidence="3" id="KW-1185">Reference proteome</keyword>
<reference evidence="2 3" key="2">
    <citation type="submission" date="2020-03" db="EMBL/GenBank/DDBJ databases">
        <authorList>
            <person name="Ichikawa N."/>
            <person name="Kimura A."/>
            <person name="Kitahashi Y."/>
            <person name="Uohara A."/>
        </authorList>
    </citation>
    <scope>NUCLEOTIDE SEQUENCE [LARGE SCALE GENOMIC DNA]</scope>
    <source>
        <strain evidence="2 3">NBRC 107702</strain>
    </source>
</reference>
<sequence length="182" mass="18817">MFKSATTSLLWRGILAAAIGLVSVAWPQVTVGALVILFAVYAFVHGATDAGRAFSSDRVGPVAGYLALALISLVAGVGALVWPGITALVLTIWIGAWAITTGVVDLVVAFRGNKIAGQRAMWALTGLVSIGFGVVLFIRPDLGALTLATLFGLFAIVYGVATIVSAIQARKADHQVGQLATR</sequence>
<accession>A0A6F8XVK0</accession>
<proteinExistence type="predicted"/>
<name>A0A6F8XVK0_9ACTN</name>
<evidence type="ECO:0000313" key="3">
    <source>
        <dbReference type="Proteomes" id="UP000502508"/>
    </source>
</evidence>
<keyword evidence="1" id="KW-0812">Transmembrane</keyword>
<dbReference type="EMBL" id="AP022870">
    <property type="protein sequence ID" value="BCB77817.1"/>
    <property type="molecule type" value="Genomic_DNA"/>
</dbReference>
<gene>
    <name evidence="2" type="ORF">Pflav_042270</name>
</gene>